<comment type="subunit">
    <text evidence="2 8">Homodimer.</text>
</comment>
<dbReference type="InterPro" id="IPR047090">
    <property type="entry name" value="AspRS_core"/>
</dbReference>
<dbReference type="Proteomes" id="UP000009399">
    <property type="component" value="Chromosome"/>
</dbReference>
<dbReference type="NCBIfam" id="NF001750">
    <property type="entry name" value="PRK00476.1"/>
    <property type="match status" value="1"/>
</dbReference>
<evidence type="ECO:0000313" key="11">
    <source>
        <dbReference type="Proteomes" id="UP000009399"/>
    </source>
</evidence>
<dbReference type="HAMAP" id="MF_00044">
    <property type="entry name" value="Asp_tRNA_synth_type1"/>
    <property type="match status" value="1"/>
</dbReference>
<dbReference type="InterPro" id="IPR004524">
    <property type="entry name" value="Asp-tRNA-ligase_1"/>
</dbReference>
<name>A0AAI8AMC5_MESHY</name>
<dbReference type="NCBIfam" id="TIGR00459">
    <property type="entry name" value="aspS_bact"/>
    <property type="match status" value="1"/>
</dbReference>
<comment type="similarity">
    <text evidence="1 8">Belongs to the class-II aminoacyl-tRNA synthetase family. Type 1 subfamily.</text>
</comment>
<keyword evidence="4 8" id="KW-0547">Nucleotide-binding</keyword>
<organism evidence="10 11">
    <name type="scientific">Mesomycoplasma hyorhinis SK76</name>
    <dbReference type="NCBI Taxonomy" id="1118964"/>
    <lineage>
        <taxon>Bacteria</taxon>
        <taxon>Bacillati</taxon>
        <taxon>Mycoplasmatota</taxon>
        <taxon>Mycoplasmoidales</taxon>
        <taxon>Metamycoplasmataceae</taxon>
        <taxon>Mesomycoplasma</taxon>
    </lineage>
</organism>
<evidence type="ECO:0000256" key="3">
    <source>
        <dbReference type="ARBA" id="ARBA00022598"/>
    </source>
</evidence>
<dbReference type="CDD" id="cd00777">
    <property type="entry name" value="AspRS_core"/>
    <property type="match status" value="1"/>
</dbReference>
<dbReference type="KEGG" id="mhs:MOS_167"/>
<dbReference type="PRINTS" id="PR01042">
    <property type="entry name" value="TRNASYNTHASP"/>
</dbReference>
<evidence type="ECO:0000256" key="8">
    <source>
        <dbReference type="HAMAP-Rule" id="MF_00044"/>
    </source>
</evidence>
<dbReference type="Pfam" id="PF00152">
    <property type="entry name" value="tRNA-synt_2"/>
    <property type="match status" value="1"/>
</dbReference>
<dbReference type="EMBL" id="CP003914">
    <property type="protein sequence ID" value="AFX74098.1"/>
    <property type="molecule type" value="Genomic_DNA"/>
</dbReference>
<dbReference type="Gene3D" id="2.40.50.140">
    <property type="entry name" value="Nucleic acid-binding proteins"/>
    <property type="match status" value="1"/>
</dbReference>
<feature type="binding site" evidence="8">
    <location>
        <begin position="217"/>
        <end position="219"/>
    </location>
    <ligand>
        <name>ATP</name>
        <dbReference type="ChEBI" id="CHEBI:30616"/>
    </ligand>
</feature>
<dbReference type="Pfam" id="PF01336">
    <property type="entry name" value="tRNA_anti-codon"/>
    <property type="match status" value="1"/>
</dbReference>
<keyword evidence="8" id="KW-0963">Cytoplasm</keyword>
<sequence length="573" mass="66952">MYHQITNETILSKLVNHKVAIKGWINNIRKFKDKTFVEIRDYYGILQVIIDLTNDHLKTIFSSLTKESVVEIQGILRKRKDINPNIKNGDLEIITQDIKVFSIASELPFPIQDQIDANEDLRLEYRFLDLRRKPLRNNIIFRNKLFYYIRSFFFEKNFIEIETPILSKSTPEGARSFLVPSRRKNHFFSLPQSPQLYKQLLMVSGFEKYFQIARVFRDEDLRKDRQYEFVQLDVELAFPTIESIRKAVEELIVYLFNKLKIEISTPFAILEYDQAIDKFGSDKPDLRFDNFLLAANDLNNAQDSLFEKNTTKTLFLEDILIDKKEYKIFSEKVVQNKANRLLYVHIQDWQIVHYSFKLNSFEAIKTYVKKHNFKTGTLFIVNDEYEKVCQGLGALRVAVAQHYNLIKQDQYKFLWVVNWPMFELDEETQKLSAAHHPFTMPTFETLDLLKTDPLKVRAQAYDLVLNGVEVAGGSIRISSKQIQEQIFDTIGLSKEQANNQFGFLLKAFSYGVPPHGGIAFGLDRLLMILTNSESIRDVIAFPVNSKGQDLLLKSPTLTEDQQLREYNIKLVEE</sequence>
<accession>A0AAI8AMC5</accession>
<dbReference type="InterPro" id="IPR006195">
    <property type="entry name" value="aa-tRNA-synth_II"/>
</dbReference>
<dbReference type="SUPFAM" id="SSF55261">
    <property type="entry name" value="GAD domain-like"/>
    <property type="match status" value="1"/>
</dbReference>
<dbReference type="GO" id="GO:0005737">
    <property type="term" value="C:cytoplasm"/>
    <property type="evidence" value="ECO:0007669"/>
    <property type="project" value="UniProtKB-SubCell"/>
</dbReference>
<keyword evidence="6 8" id="KW-0648">Protein biosynthesis</keyword>
<dbReference type="SUPFAM" id="SSF55681">
    <property type="entry name" value="Class II aaRS and biotin synthetases"/>
    <property type="match status" value="1"/>
</dbReference>
<dbReference type="InterPro" id="IPR012340">
    <property type="entry name" value="NA-bd_OB-fold"/>
</dbReference>
<dbReference type="InterPro" id="IPR002312">
    <property type="entry name" value="Asp/Asn-tRNA-synth_IIb"/>
</dbReference>
<dbReference type="InterPro" id="IPR045864">
    <property type="entry name" value="aa-tRNA-synth_II/BPL/LPL"/>
</dbReference>
<dbReference type="GO" id="GO:0005524">
    <property type="term" value="F:ATP binding"/>
    <property type="evidence" value="ECO:0007669"/>
    <property type="project" value="UniProtKB-UniRule"/>
</dbReference>
<comment type="catalytic activity">
    <reaction evidence="8">
        <text>tRNA(Asp) + L-aspartate + ATP = L-aspartyl-tRNA(Asp) + AMP + diphosphate</text>
        <dbReference type="Rhea" id="RHEA:19649"/>
        <dbReference type="Rhea" id="RHEA-COMP:9660"/>
        <dbReference type="Rhea" id="RHEA-COMP:9678"/>
        <dbReference type="ChEBI" id="CHEBI:29991"/>
        <dbReference type="ChEBI" id="CHEBI:30616"/>
        <dbReference type="ChEBI" id="CHEBI:33019"/>
        <dbReference type="ChEBI" id="CHEBI:78442"/>
        <dbReference type="ChEBI" id="CHEBI:78516"/>
        <dbReference type="ChEBI" id="CHEBI:456215"/>
        <dbReference type="EC" id="6.1.1.12"/>
    </reaction>
</comment>
<dbReference type="InterPro" id="IPR004365">
    <property type="entry name" value="NA-bd_OB_tRNA"/>
</dbReference>
<gene>
    <name evidence="8" type="primary">aspS</name>
    <name evidence="10" type="ORF">MOS_167</name>
</gene>
<feature type="binding site" evidence="8">
    <location>
        <position position="217"/>
    </location>
    <ligand>
        <name>L-aspartate</name>
        <dbReference type="ChEBI" id="CHEBI:29991"/>
    </ligand>
</feature>
<dbReference type="PANTHER" id="PTHR22594:SF5">
    <property type="entry name" value="ASPARTATE--TRNA LIGASE, MITOCHONDRIAL"/>
    <property type="match status" value="1"/>
</dbReference>
<evidence type="ECO:0000313" key="10">
    <source>
        <dbReference type="EMBL" id="AFX74098.1"/>
    </source>
</evidence>
<evidence type="ECO:0000256" key="2">
    <source>
        <dbReference type="ARBA" id="ARBA00011738"/>
    </source>
</evidence>
<dbReference type="CDD" id="cd04317">
    <property type="entry name" value="EcAspRS_like_N"/>
    <property type="match status" value="1"/>
</dbReference>
<evidence type="ECO:0000256" key="5">
    <source>
        <dbReference type="ARBA" id="ARBA00022840"/>
    </source>
</evidence>
<evidence type="ECO:0000259" key="9">
    <source>
        <dbReference type="PROSITE" id="PS50862"/>
    </source>
</evidence>
<evidence type="ECO:0000256" key="7">
    <source>
        <dbReference type="ARBA" id="ARBA00023146"/>
    </source>
</evidence>
<feature type="binding site" evidence="8">
    <location>
        <begin position="521"/>
        <end position="524"/>
    </location>
    <ligand>
        <name>ATP</name>
        <dbReference type="ChEBI" id="CHEBI:30616"/>
    </ligand>
</feature>
<feature type="binding site" evidence="8">
    <location>
        <position position="469"/>
    </location>
    <ligand>
        <name>ATP</name>
        <dbReference type="ChEBI" id="CHEBI:30616"/>
    </ligand>
</feature>
<feature type="binding site" evidence="8">
    <location>
        <position position="226"/>
    </location>
    <ligand>
        <name>ATP</name>
        <dbReference type="ChEBI" id="CHEBI:30616"/>
    </ligand>
</feature>
<protein>
    <recommendedName>
        <fullName evidence="8">Aspartate--tRNA ligase</fullName>
        <ecNumber evidence="8">6.1.1.12</ecNumber>
    </recommendedName>
    <alternativeName>
        <fullName evidence="8">Aspartyl-tRNA synthetase</fullName>
        <shortName evidence="8">AspRS</shortName>
    </alternativeName>
</protein>
<keyword evidence="5 8" id="KW-0067">ATP-binding</keyword>
<reference evidence="10 11" key="1">
    <citation type="journal article" date="2013" name="Genome Announc.">
        <title>Complete Genome Sequence of Mycoplasma hyorhinis Strain SK76.</title>
        <authorList>
            <person name="Goodison S."/>
            <person name="Urquidi V."/>
            <person name="Kumar D."/>
            <person name="Reyes L."/>
            <person name="Rosser C.J."/>
        </authorList>
    </citation>
    <scope>NUCLEOTIDE SEQUENCE [LARGE SCALE GENOMIC DNA]</scope>
    <source>
        <strain evidence="10 11">SK76</strain>
    </source>
</reference>
<dbReference type="SUPFAM" id="SSF50249">
    <property type="entry name" value="Nucleic acid-binding proteins"/>
    <property type="match status" value="1"/>
</dbReference>
<evidence type="ECO:0000256" key="1">
    <source>
        <dbReference type="ARBA" id="ARBA00006303"/>
    </source>
</evidence>
<dbReference type="InterPro" id="IPR047089">
    <property type="entry name" value="Asp-tRNA-ligase_1_N"/>
</dbReference>
<comment type="caution">
    <text evidence="8">Lacks conserved residue(s) required for the propagation of feature annotation.</text>
</comment>
<dbReference type="RefSeq" id="WP_013301980.1">
    <property type="nucleotide sequence ID" value="NC_019552.1"/>
</dbReference>
<dbReference type="PANTHER" id="PTHR22594">
    <property type="entry name" value="ASPARTYL/LYSYL-TRNA SYNTHETASE"/>
    <property type="match status" value="1"/>
</dbReference>
<dbReference type="InterPro" id="IPR004115">
    <property type="entry name" value="GAD-like_sf"/>
</dbReference>
<dbReference type="Gene3D" id="3.30.930.10">
    <property type="entry name" value="Bira Bifunctional Protein, Domain 2"/>
    <property type="match status" value="1"/>
</dbReference>
<comment type="subcellular location">
    <subcellularLocation>
        <location evidence="8">Cytoplasm</location>
    </subcellularLocation>
</comment>
<dbReference type="EC" id="6.1.1.12" evidence="8"/>
<feature type="binding site" evidence="8">
    <location>
        <position position="476"/>
    </location>
    <ligand>
        <name>L-aspartate</name>
        <dbReference type="ChEBI" id="CHEBI:29991"/>
    </ligand>
</feature>
<feature type="domain" description="Aminoacyl-transfer RNA synthetases class-II family profile" evidence="9">
    <location>
        <begin position="142"/>
        <end position="542"/>
    </location>
</feature>
<evidence type="ECO:0000256" key="6">
    <source>
        <dbReference type="ARBA" id="ARBA00022917"/>
    </source>
</evidence>
<dbReference type="InterPro" id="IPR004364">
    <property type="entry name" value="Aa-tRNA-synt_II"/>
</dbReference>
<keyword evidence="7 8" id="KW-0030">Aminoacyl-tRNA synthetase</keyword>
<proteinExistence type="inferred from homology"/>
<feature type="binding site" evidence="8">
    <location>
        <position position="172"/>
    </location>
    <ligand>
        <name>L-aspartate</name>
        <dbReference type="ChEBI" id="CHEBI:29991"/>
    </ligand>
</feature>
<feature type="binding site" evidence="8">
    <location>
        <position position="435"/>
    </location>
    <ligand>
        <name>L-aspartate</name>
        <dbReference type="ChEBI" id="CHEBI:29991"/>
    </ligand>
</feature>
<evidence type="ECO:0000256" key="4">
    <source>
        <dbReference type="ARBA" id="ARBA00022741"/>
    </source>
</evidence>
<dbReference type="GO" id="GO:0004815">
    <property type="term" value="F:aspartate-tRNA ligase activity"/>
    <property type="evidence" value="ECO:0007669"/>
    <property type="project" value="UniProtKB-UniRule"/>
</dbReference>
<dbReference type="PROSITE" id="PS50862">
    <property type="entry name" value="AA_TRNA_LIGASE_II"/>
    <property type="match status" value="1"/>
</dbReference>
<comment type="function">
    <text evidence="8">Catalyzes the attachment of L-aspartate to tRNA(Asp) in a two-step reaction: L-aspartate is first activated by ATP to form Asp-AMP and then transferred to the acceptor end of tRNA(Asp).</text>
</comment>
<dbReference type="GeneID" id="93248294"/>
<feature type="region of interest" description="Aspartate" evidence="8">
    <location>
        <begin position="195"/>
        <end position="198"/>
    </location>
</feature>
<dbReference type="GO" id="GO:0006422">
    <property type="term" value="P:aspartyl-tRNA aminoacylation"/>
    <property type="evidence" value="ECO:0007669"/>
    <property type="project" value="UniProtKB-UniRule"/>
</dbReference>
<dbReference type="AlphaFoldDB" id="A0AAI8AMC5"/>
<keyword evidence="3 8" id="KW-0436">Ligase</keyword>
<dbReference type="Gene3D" id="3.30.1360.30">
    <property type="entry name" value="GAD-like domain"/>
    <property type="match status" value="1"/>
</dbReference>
<dbReference type="GO" id="GO:0003676">
    <property type="term" value="F:nucleic acid binding"/>
    <property type="evidence" value="ECO:0007669"/>
    <property type="project" value="InterPro"/>
</dbReference>